<accession>A0A839DUP7</accession>
<feature type="chain" id="PRO_5032364720" evidence="2">
    <location>
        <begin position="32"/>
        <end position="371"/>
    </location>
</feature>
<dbReference type="AlphaFoldDB" id="A0A839DUP7"/>
<comment type="caution">
    <text evidence="3">The sequence shown here is derived from an EMBL/GenBank/DDBJ whole genome shotgun (WGS) entry which is preliminary data.</text>
</comment>
<feature type="region of interest" description="Disordered" evidence="1">
    <location>
        <begin position="168"/>
        <end position="190"/>
    </location>
</feature>
<evidence type="ECO:0000256" key="1">
    <source>
        <dbReference type="SAM" id="MobiDB-lite"/>
    </source>
</evidence>
<dbReference type="RefSeq" id="WP_182543991.1">
    <property type="nucleotide sequence ID" value="NZ_JACGWZ010000002.1"/>
</dbReference>
<organism evidence="3 4">
    <name type="scientific">Halosaccharopolyspora lacisalsi</name>
    <dbReference type="NCBI Taxonomy" id="1000566"/>
    <lineage>
        <taxon>Bacteria</taxon>
        <taxon>Bacillati</taxon>
        <taxon>Actinomycetota</taxon>
        <taxon>Actinomycetes</taxon>
        <taxon>Pseudonocardiales</taxon>
        <taxon>Pseudonocardiaceae</taxon>
        <taxon>Halosaccharopolyspora</taxon>
    </lineage>
</organism>
<feature type="signal peptide" evidence="2">
    <location>
        <begin position="1"/>
        <end position="31"/>
    </location>
</feature>
<name>A0A839DUP7_9PSEU</name>
<keyword evidence="4" id="KW-1185">Reference proteome</keyword>
<dbReference type="EMBL" id="JACGWZ010000002">
    <property type="protein sequence ID" value="MBA8824773.1"/>
    <property type="molecule type" value="Genomic_DNA"/>
</dbReference>
<keyword evidence="2" id="KW-0732">Signal</keyword>
<feature type="compositionally biased region" description="Low complexity" evidence="1">
    <location>
        <begin position="171"/>
        <end position="190"/>
    </location>
</feature>
<reference evidence="3 4" key="1">
    <citation type="submission" date="2020-07" db="EMBL/GenBank/DDBJ databases">
        <title>Sequencing the genomes of 1000 actinobacteria strains.</title>
        <authorList>
            <person name="Klenk H.-P."/>
        </authorList>
    </citation>
    <scope>NUCLEOTIDE SEQUENCE [LARGE SCALE GENOMIC DNA]</scope>
    <source>
        <strain evidence="3 4">DSM 45975</strain>
    </source>
</reference>
<evidence type="ECO:0000313" key="4">
    <source>
        <dbReference type="Proteomes" id="UP000569329"/>
    </source>
</evidence>
<dbReference type="Proteomes" id="UP000569329">
    <property type="component" value="Unassembled WGS sequence"/>
</dbReference>
<sequence>MNNFTMRPYRLGAVVGAAALAVSLAAVPATATSSAPSSAAPQSPTEATGAPLQVRFSEPLTTTEVGSYLSDPALGRVQLVTVFPGQPADLTVGIGLQAGPRAAEAARRQLQDGLAAQLASERAEANPAPATTGLLVSAQQALKNGEVAFTRAKVSGARESASVQRLLQRGSTAQPTAPATANTRTSTADTSTAAQCAPNFVPVSDAIGMNVDGLNLRNLTLDFGWTPANLANLKCHGPNVTYEHDFAINNYDGQHFFGSYADYWSSTMPDAYLDTTFDDPAGERYLTIGTSDALKLQANFQYSNYIRTGAGNTRNDWAKLQGQRGHRIPGQCHGTFCIFADATQDIHPAWVICVPDWPVCPVGTRPTSTRP</sequence>
<evidence type="ECO:0000313" key="3">
    <source>
        <dbReference type="EMBL" id="MBA8824773.1"/>
    </source>
</evidence>
<protein>
    <submittedName>
        <fullName evidence="3">Uncharacterized protein</fullName>
    </submittedName>
</protein>
<gene>
    <name evidence="3" type="ORF">FHX42_002120</name>
</gene>
<evidence type="ECO:0000256" key="2">
    <source>
        <dbReference type="SAM" id="SignalP"/>
    </source>
</evidence>
<proteinExistence type="predicted"/>